<reference evidence="3" key="1">
    <citation type="journal article" date="2013" name="Genome Announc.">
        <title>Draft Genome Sequence of Loktanella cinnabarina LL-001T, Isolated from Deep-Sea Floor Sediment.</title>
        <authorList>
            <person name="Nishi S."/>
            <person name="Tsubouchi T."/>
            <person name="Takaki Y."/>
            <person name="Koyanagi R."/>
            <person name="Satoh N."/>
            <person name="Maruyama T."/>
            <person name="Hatada Y."/>
        </authorList>
    </citation>
    <scope>NUCLEOTIDE SEQUENCE [LARGE SCALE GENOMIC DNA]</scope>
    <source>
        <strain evidence="3">LL-001</strain>
    </source>
</reference>
<dbReference type="STRING" id="1337093.MBELCI_1833"/>
<accession>U2YL55</accession>
<evidence type="ECO:0000256" key="2">
    <source>
        <dbReference type="SAM" id="Phobius"/>
    </source>
</evidence>
<keyword evidence="2" id="KW-1133">Transmembrane helix</keyword>
<evidence type="ECO:0000256" key="1">
    <source>
        <dbReference type="SAM" id="MobiDB-lite"/>
    </source>
</evidence>
<gene>
    <name evidence="3" type="ORF">MBELCI_1833</name>
</gene>
<evidence type="ECO:0008006" key="5">
    <source>
        <dbReference type="Google" id="ProtNLM"/>
    </source>
</evidence>
<feature type="transmembrane region" description="Helical" evidence="2">
    <location>
        <begin position="34"/>
        <end position="56"/>
    </location>
</feature>
<comment type="caution">
    <text evidence="3">The sequence shown here is derived from an EMBL/GenBank/DDBJ whole genome shotgun (WGS) entry which is preliminary data.</text>
</comment>
<dbReference type="Proteomes" id="UP000016566">
    <property type="component" value="Unassembled WGS sequence"/>
</dbReference>
<dbReference type="AlphaFoldDB" id="U2YL55"/>
<keyword evidence="4" id="KW-1185">Reference proteome</keyword>
<sequence>MDRARKKDRRGTTSCRSHRKSFAKDARGSMSIEAVMWIPLFTFFILLVADVSNVYLKQSEAMRIIQDGNRALSINRLTSPLAAQTAIAQKLALAVPGATVTTGITGNTIITTASLPLRSMTMSSSLPFLGGAVMTVNARHMVEY</sequence>
<protein>
    <recommendedName>
        <fullName evidence="5">Flp pilus assembly protein TadG</fullName>
    </recommendedName>
</protein>
<dbReference type="EMBL" id="BATB01000020">
    <property type="protein sequence ID" value="GAD55781.1"/>
    <property type="molecule type" value="Genomic_DNA"/>
</dbReference>
<keyword evidence="2" id="KW-0812">Transmembrane</keyword>
<name>U2YL55_9RHOB</name>
<organism evidence="3 4">
    <name type="scientific">Limimaricola cinnabarinus LL-001</name>
    <dbReference type="NCBI Taxonomy" id="1337093"/>
    <lineage>
        <taxon>Bacteria</taxon>
        <taxon>Pseudomonadati</taxon>
        <taxon>Pseudomonadota</taxon>
        <taxon>Alphaproteobacteria</taxon>
        <taxon>Rhodobacterales</taxon>
        <taxon>Paracoccaceae</taxon>
        <taxon>Limimaricola</taxon>
    </lineage>
</organism>
<proteinExistence type="predicted"/>
<evidence type="ECO:0000313" key="3">
    <source>
        <dbReference type="EMBL" id="GAD55781.1"/>
    </source>
</evidence>
<evidence type="ECO:0000313" key="4">
    <source>
        <dbReference type="Proteomes" id="UP000016566"/>
    </source>
</evidence>
<feature type="region of interest" description="Disordered" evidence="1">
    <location>
        <begin position="1"/>
        <end position="20"/>
    </location>
</feature>
<dbReference type="eggNOG" id="ENOG503357S">
    <property type="taxonomic scope" value="Bacteria"/>
</dbReference>
<keyword evidence="2" id="KW-0472">Membrane</keyword>